<name>A0A7S0S0A8_9CHLO</name>
<dbReference type="AlphaFoldDB" id="A0A7S0S0A8"/>
<reference evidence="2" key="1">
    <citation type="submission" date="2021-01" db="EMBL/GenBank/DDBJ databases">
        <authorList>
            <person name="Corre E."/>
            <person name="Pelletier E."/>
            <person name="Niang G."/>
            <person name="Scheremetjew M."/>
            <person name="Finn R."/>
            <person name="Kale V."/>
            <person name="Holt S."/>
            <person name="Cochrane G."/>
            <person name="Meng A."/>
            <person name="Brown T."/>
            <person name="Cohen L."/>
        </authorList>
    </citation>
    <scope>NUCLEOTIDE SEQUENCE</scope>
    <source>
        <strain evidence="2">SAG 11-49</strain>
    </source>
</reference>
<evidence type="ECO:0000256" key="1">
    <source>
        <dbReference type="SAM" id="Phobius"/>
    </source>
</evidence>
<organism evidence="2">
    <name type="scientific">Chlamydomonas leiostraca</name>
    <dbReference type="NCBI Taxonomy" id="1034604"/>
    <lineage>
        <taxon>Eukaryota</taxon>
        <taxon>Viridiplantae</taxon>
        <taxon>Chlorophyta</taxon>
        <taxon>core chlorophytes</taxon>
        <taxon>Chlorophyceae</taxon>
        <taxon>CS clade</taxon>
        <taxon>Chlamydomonadales</taxon>
        <taxon>Chlamydomonadaceae</taxon>
        <taxon>Chlamydomonas</taxon>
    </lineage>
</organism>
<feature type="transmembrane region" description="Helical" evidence="1">
    <location>
        <begin position="129"/>
        <end position="146"/>
    </location>
</feature>
<feature type="transmembrane region" description="Helical" evidence="1">
    <location>
        <begin position="106"/>
        <end position="123"/>
    </location>
</feature>
<dbReference type="EMBL" id="HBFB01030384">
    <property type="protein sequence ID" value="CAD8692790.1"/>
    <property type="molecule type" value="Transcribed_RNA"/>
</dbReference>
<proteinExistence type="predicted"/>
<keyword evidence="1" id="KW-0472">Membrane</keyword>
<sequence>MRRNALQAASTLLRQHVQGSGFRALGTSTQAAFPMMPFQDNEKQQQQPALPCSLPSLLLPKQQGLFAPFQQQVRTMAGGSPAHNTTSENTWADFRTKYAFEKRNDLSAGMYALILAFGLGPLVADAYAYPPRIFMMTALMTYVLYVRRTA</sequence>
<evidence type="ECO:0000313" key="2">
    <source>
        <dbReference type="EMBL" id="CAD8692790.1"/>
    </source>
</evidence>
<gene>
    <name evidence="2" type="ORF">CLEI1391_LOCUS16973</name>
</gene>
<keyword evidence="1" id="KW-0812">Transmembrane</keyword>
<accession>A0A7S0S0A8</accession>
<keyword evidence="1" id="KW-1133">Transmembrane helix</keyword>
<protein>
    <submittedName>
        <fullName evidence="2">Uncharacterized protein</fullName>
    </submittedName>
</protein>